<evidence type="ECO:0000313" key="2">
    <source>
        <dbReference type="Proteomes" id="UP000651977"/>
    </source>
</evidence>
<reference evidence="2" key="1">
    <citation type="journal article" date="2019" name="Int. J. Syst. Evol. Microbiol.">
        <title>The Global Catalogue of Microorganisms (GCM) 10K type strain sequencing project: providing services to taxonomists for standard genome sequencing and annotation.</title>
        <authorList>
            <consortium name="The Broad Institute Genomics Platform"/>
            <consortium name="The Broad Institute Genome Sequencing Center for Infectious Disease"/>
            <person name="Wu L."/>
            <person name="Ma J."/>
        </authorList>
    </citation>
    <scope>NUCLEOTIDE SEQUENCE [LARGE SCALE GENOMIC DNA]</scope>
    <source>
        <strain evidence="2">CGMCC 1.10131</strain>
    </source>
</reference>
<accession>A0ABQ1I771</accession>
<organism evidence="1 2">
    <name type="scientific">Agarivorans gilvus</name>
    <dbReference type="NCBI Taxonomy" id="680279"/>
    <lineage>
        <taxon>Bacteria</taxon>
        <taxon>Pseudomonadati</taxon>
        <taxon>Pseudomonadota</taxon>
        <taxon>Gammaproteobacteria</taxon>
        <taxon>Alteromonadales</taxon>
        <taxon>Alteromonadaceae</taxon>
        <taxon>Agarivorans</taxon>
    </lineage>
</organism>
<comment type="caution">
    <text evidence="1">The sequence shown here is derived from an EMBL/GenBank/DDBJ whole genome shotgun (WGS) entry which is preliminary data.</text>
</comment>
<dbReference type="RefSeq" id="WP_055733185.1">
    <property type="nucleotide sequence ID" value="NZ_BMDY01000052.1"/>
</dbReference>
<keyword evidence="2" id="KW-1185">Reference proteome</keyword>
<sequence>MGVLALDMQRGGSILGKYEITQNGAKSYISFKVNHKLRTLIRGTHYLSTNTKMLSLSIGQQGLKASARGGVLISVVFSVSHHTLELVLKKDYLATNWVVDVGSDVVKASVAACLGVVAGSLTVGSSVVVTPVIAGVIAAFVIQKLLTSIENKFQIKEKLI</sequence>
<gene>
    <name evidence="1" type="ORF">GCM10007414_39280</name>
</gene>
<protein>
    <recommendedName>
        <fullName evidence="3">AsmA-like C-terminal domain-containing protein</fullName>
    </recommendedName>
</protein>
<proteinExistence type="predicted"/>
<evidence type="ECO:0000313" key="1">
    <source>
        <dbReference type="EMBL" id="GGB22021.1"/>
    </source>
</evidence>
<name>A0ABQ1I771_9ALTE</name>
<dbReference type="EMBL" id="BMDY01000052">
    <property type="protein sequence ID" value="GGB22021.1"/>
    <property type="molecule type" value="Genomic_DNA"/>
</dbReference>
<dbReference type="Proteomes" id="UP000651977">
    <property type="component" value="Unassembled WGS sequence"/>
</dbReference>
<evidence type="ECO:0008006" key="3">
    <source>
        <dbReference type="Google" id="ProtNLM"/>
    </source>
</evidence>